<evidence type="ECO:0000313" key="2">
    <source>
        <dbReference type="Proteomes" id="UP001060215"/>
    </source>
</evidence>
<organism evidence="1 2">
    <name type="scientific">Camellia lanceoleosa</name>
    <dbReference type="NCBI Taxonomy" id="1840588"/>
    <lineage>
        <taxon>Eukaryota</taxon>
        <taxon>Viridiplantae</taxon>
        <taxon>Streptophyta</taxon>
        <taxon>Embryophyta</taxon>
        <taxon>Tracheophyta</taxon>
        <taxon>Spermatophyta</taxon>
        <taxon>Magnoliopsida</taxon>
        <taxon>eudicotyledons</taxon>
        <taxon>Gunneridae</taxon>
        <taxon>Pentapetalae</taxon>
        <taxon>asterids</taxon>
        <taxon>Ericales</taxon>
        <taxon>Theaceae</taxon>
        <taxon>Camellia</taxon>
    </lineage>
</organism>
<protein>
    <submittedName>
        <fullName evidence="1">Uncharacterized protein</fullName>
    </submittedName>
</protein>
<accession>A0ACC0I1J5</accession>
<reference evidence="1 2" key="1">
    <citation type="journal article" date="2022" name="Plant J.">
        <title>Chromosome-level genome of Camellia lanceoleosa provides a valuable resource for understanding genome evolution and self-incompatibility.</title>
        <authorList>
            <person name="Gong W."/>
            <person name="Xiao S."/>
            <person name="Wang L."/>
            <person name="Liao Z."/>
            <person name="Chang Y."/>
            <person name="Mo W."/>
            <person name="Hu G."/>
            <person name="Li W."/>
            <person name="Zhao G."/>
            <person name="Zhu H."/>
            <person name="Hu X."/>
            <person name="Ji K."/>
            <person name="Xiang X."/>
            <person name="Song Q."/>
            <person name="Yuan D."/>
            <person name="Jin S."/>
            <person name="Zhang L."/>
        </authorList>
    </citation>
    <scope>NUCLEOTIDE SEQUENCE [LARGE SCALE GENOMIC DNA]</scope>
    <source>
        <strain evidence="1">SQ_2022a</strain>
    </source>
</reference>
<keyword evidence="2" id="KW-1185">Reference proteome</keyword>
<gene>
    <name evidence="1" type="ORF">LOK49_LG04G01863</name>
</gene>
<proteinExistence type="predicted"/>
<evidence type="ECO:0000313" key="1">
    <source>
        <dbReference type="EMBL" id="KAI8019219.1"/>
    </source>
</evidence>
<comment type="caution">
    <text evidence="1">The sequence shown here is derived from an EMBL/GenBank/DDBJ whole genome shotgun (WGS) entry which is preliminary data.</text>
</comment>
<dbReference type="EMBL" id="CM045759">
    <property type="protein sequence ID" value="KAI8019219.1"/>
    <property type="molecule type" value="Genomic_DNA"/>
</dbReference>
<sequence length="73" mass="7924">MSLLAAQQSSASTSSLNWPSVLNLQADHSCGLFDQTSQIDHSPNTQMGSRRKICPTSETVMKMMIDATSFTVC</sequence>
<dbReference type="Proteomes" id="UP001060215">
    <property type="component" value="Chromosome 2"/>
</dbReference>
<name>A0ACC0I1J5_9ERIC</name>